<reference evidence="14 15" key="1">
    <citation type="submission" date="2022-04" db="EMBL/GenBank/DDBJ databases">
        <title>Positive selection, recombination, and allopatry shape intraspecific diversity of widespread and dominant cyanobacteria.</title>
        <authorList>
            <person name="Wei J."/>
            <person name="Shu W."/>
            <person name="Hu C."/>
        </authorList>
    </citation>
    <scope>NUCLEOTIDE SEQUENCE [LARGE SCALE GENOMIC DNA]</scope>
    <source>
        <strain evidence="14 15">AS-A4</strain>
    </source>
</reference>
<evidence type="ECO:0000256" key="1">
    <source>
        <dbReference type="ARBA" id="ARBA00004651"/>
    </source>
</evidence>
<keyword evidence="7 9" id="KW-0129">CBS domain</keyword>
<dbReference type="EMBL" id="JAMPLM010000017">
    <property type="protein sequence ID" value="MEP1060387.1"/>
    <property type="molecule type" value="Genomic_DNA"/>
</dbReference>
<dbReference type="InterPro" id="IPR000644">
    <property type="entry name" value="CBS_dom"/>
</dbReference>
<keyword evidence="5" id="KW-0677">Repeat</keyword>
<evidence type="ECO:0000256" key="6">
    <source>
        <dbReference type="ARBA" id="ARBA00022989"/>
    </source>
</evidence>
<dbReference type="SMART" id="SM01091">
    <property type="entry name" value="CorC_HlyC"/>
    <property type="match status" value="1"/>
</dbReference>
<dbReference type="Gene3D" id="3.30.465.10">
    <property type="match status" value="1"/>
</dbReference>
<feature type="transmembrane region" description="Helical" evidence="11">
    <location>
        <begin position="6"/>
        <end position="31"/>
    </location>
</feature>
<organism evidence="14 15">
    <name type="scientific">Stenomitos frigidus AS-A4</name>
    <dbReference type="NCBI Taxonomy" id="2933935"/>
    <lineage>
        <taxon>Bacteria</taxon>
        <taxon>Bacillati</taxon>
        <taxon>Cyanobacteriota</taxon>
        <taxon>Cyanophyceae</taxon>
        <taxon>Leptolyngbyales</taxon>
        <taxon>Leptolyngbyaceae</taxon>
        <taxon>Stenomitos</taxon>
    </lineage>
</organism>
<evidence type="ECO:0000313" key="14">
    <source>
        <dbReference type="EMBL" id="MEP1060387.1"/>
    </source>
</evidence>
<evidence type="ECO:0000256" key="3">
    <source>
        <dbReference type="ARBA" id="ARBA00022475"/>
    </source>
</evidence>
<comment type="similarity">
    <text evidence="2">Belongs to the UPF0053 family.</text>
</comment>
<dbReference type="Pfam" id="PF03471">
    <property type="entry name" value="CorC_HlyC"/>
    <property type="match status" value="1"/>
</dbReference>
<dbReference type="Pfam" id="PF01595">
    <property type="entry name" value="CNNM"/>
    <property type="match status" value="1"/>
</dbReference>
<evidence type="ECO:0000256" key="4">
    <source>
        <dbReference type="ARBA" id="ARBA00022692"/>
    </source>
</evidence>
<dbReference type="InterPro" id="IPR046342">
    <property type="entry name" value="CBS_dom_sf"/>
</dbReference>
<proteinExistence type="inferred from homology"/>
<dbReference type="SUPFAM" id="SSF54631">
    <property type="entry name" value="CBS-domain pair"/>
    <property type="match status" value="1"/>
</dbReference>
<dbReference type="PROSITE" id="PS51846">
    <property type="entry name" value="CNNM"/>
    <property type="match status" value="1"/>
</dbReference>
<dbReference type="InterPro" id="IPR002550">
    <property type="entry name" value="CNNM"/>
</dbReference>
<evidence type="ECO:0000256" key="8">
    <source>
        <dbReference type="ARBA" id="ARBA00023136"/>
    </source>
</evidence>
<gene>
    <name evidence="14" type="ORF">NDI38_18280</name>
</gene>
<dbReference type="InterPro" id="IPR005170">
    <property type="entry name" value="Transptr-assoc_dom"/>
</dbReference>
<dbReference type="PANTHER" id="PTHR43099:SF5">
    <property type="entry name" value="HLYC_CORC FAMILY TRANSPORTER"/>
    <property type="match status" value="1"/>
</dbReference>
<protein>
    <submittedName>
        <fullName evidence="14">Hemolysin family protein</fullName>
    </submittedName>
</protein>
<dbReference type="Pfam" id="PF00571">
    <property type="entry name" value="CBS"/>
    <property type="match status" value="2"/>
</dbReference>
<dbReference type="SUPFAM" id="SSF56176">
    <property type="entry name" value="FAD-binding/transporter-associated domain-like"/>
    <property type="match status" value="1"/>
</dbReference>
<accession>A0ABV0KMD8</accession>
<keyword evidence="3" id="KW-1003">Cell membrane</keyword>
<evidence type="ECO:0000256" key="5">
    <source>
        <dbReference type="ARBA" id="ARBA00022737"/>
    </source>
</evidence>
<dbReference type="PROSITE" id="PS51371">
    <property type="entry name" value="CBS"/>
    <property type="match status" value="2"/>
</dbReference>
<keyword evidence="15" id="KW-1185">Reference proteome</keyword>
<evidence type="ECO:0000256" key="9">
    <source>
        <dbReference type="PROSITE-ProRule" id="PRU00703"/>
    </source>
</evidence>
<evidence type="ECO:0000259" key="13">
    <source>
        <dbReference type="PROSITE" id="PS51846"/>
    </source>
</evidence>
<keyword evidence="4 10" id="KW-0812">Transmembrane</keyword>
<dbReference type="Proteomes" id="UP001476950">
    <property type="component" value="Unassembled WGS sequence"/>
</dbReference>
<evidence type="ECO:0000256" key="2">
    <source>
        <dbReference type="ARBA" id="ARBA00006337"/>
    </source>
</evidence>
<evidence type="ECO:0000256" key="11">
    <source>
        <dbReference type="SAM" id="Phobius"/>
    </source>
</evidence>
<dbReference type="CDD" id="cd04590">
    <property type="entry name" value="CBS_pair_CorC_HlyC_assoc"/>
    <property type="match status" value="1"/>
</dbReference>
<feature type="domain" description="CBS" evidence="12">
    <location>
        <begin position="223"/>
        <end position="283"/>
    </location>
</feature>
<dbReference type="InterPro" id="IPR044751">
    <property type="entry name" value="Ion_transp-like_CBS"/>
</dbReference>
<dbReference type="SMART" id="SM00116">
    <property type="entry name" value="CBS"/>
    <property type="match status" value="2"/>
</dbReference>
<feature type="transmembrane region" description="Helical" evidence="11">
    <location>
        <begin position="52"/>
        <end position="77"/>
    </location>
</feature>
<dbReference type="InterPro" id="IPR016169">
    <property type="entry name" value="FAD-bd_PCMH_sub2"/>
</dbReference>
<feature type="domain" description="CBS" evidence="12">
    <location>
        <begin position="289"/>
        <end position="346"/>
    </location>
</feature>
<evidence type="ECO:0000256" key="7">
    <source>
        <dbReference type="ARBA" id="ARBA00023122"/>
    </source>
</evidence>
<keyword evidence="6 10" id="KW-1133">Transmembrane helix</keyword>
<name>A0ABV0KMD8_9CYAN</name>
<dbReference type="InterPro" id="IPR036318">
    <property type="entry name" value="FAD-bd_PCMH-like_sf"/>
</dbReference>
<evidence type="ECO:0000259" key="12">
    <source>
        <dbReference type="PROSITE" id="PS51371"/>
    </source>
</evidence>
<dbReference type="InterPro" id="IPR051676">
    <property type="entry name" value="UPF0053_domain"/>
</dbReference>
<dbReference type="PANTHER" id="PTHR43099">
    <property type="entry name" value="UPF0053 PROTEIN YRKA"/>
    <property type="match status" value="1"/>
</dbReference>
<feature type="transmembrane region" description="Helical" evidence="11">
    <location>
        <begin position="106"/>
        <end position="126"/>
    </location>
</feature>
<evidence type="ECO:0000256" key="10">
    <source>
        <dbReference type="PROSITE-ProRule" id="PRU01193"/>
    </source>
</evidence>
<dbReference type="Gene3D" id="3.10.580.10">
    <property type="entry name" value="CBS-domain"/>
    <property type="match status" value="1"/>
</dbReference>
<evidence type="ECO:0000313" key="15">
    <source>
        <dbReference type="Proteomes" id="UP001476950"/>
    </source>
</evidence>
<comment type="subcellular location">
    <subcellularLocation>
        <location evidence="1">Cell membrane</location>
        <topology evidence="1">Multi-pass membrane protein</topology>
    </subcellularLocation>
</comment>
<feature type="domain" description="CNNM transmembrane" evidence="13">
    <location>
        <begin position="3"/>
        <end position="205"/>
    </location>
</feature>
<dbReference type="RefSeq" id="WP_190446268.1">
    <property type="nucleotide sequence ID" value="NZ_JAMPLM010000017.1"/>
</dbReference>
<comment type="caution">
    <text evidence="14">The sequence shown here is derived from an EMBL/GenBank/DDBJ whole genome shotgun (WGS) entry which is preliminary data.</text>
</comment>
<keyword evidence="8 10" id="KW-0472">Membrane</keyword>
<sequence length="438" mass="47682">MNTATNIPLLIGINLVLIAINAFFAAAEIALVSASDVRLQLLADQGSRRARLVLATTADSTRFLATIQLVITLTGFLNGAFAAENLATPLTKVLSPFIPEATAEKVSLVGVTVAIALVSLIFGELVPKKLAIRHAESFALVCIRPLRLLQKLTAPVVKLVSLTTNLILDLAGNAANEEEEAISTEEIKAMVDAGLAGGSVGEQERRIIHGAVELSHITARAIMVPRVQIQYLKTTTSLQDACQIVSENAHTRLPVCEDDLDNIVGILHVKDLIRPFPVSAEDAPGIQELLRPVHYVPETKLATDLLAEMKQNRLHLVVVQDEFGGTAGLITLEDVLEEIVGEIRDEYDAEEEREFRQLSEHEGIFKIRASIATVNNELNLQLPRDEAATLAGLFLEELQRPPEANDSLQIDNVQLTVLEDGQRVRVILVEMPEIEGVD</sequence>